<organism evidence="3 4">
    <name type="scientific">Candidatus Chloroploca asiatica</name>
    <dbReference type="NCBI Taxonomy" id="1506545"/>
    <lineage>
        <taxon>Bacteria</taxon>
        <taxon>Bacillati</taxon>
        <taxon>Chloroflexota</taxon>
        <taxon>Chloroflexia</taxon>
        <taxon>Chloroflexales</taxon>
        <taxon>Chloroflexineae</taxon>
        <taxon>Oscillochloridaceae</taxon>
        <taxon>Candidatus Chloroploca</taxon>
    </lineage>
</organism>
<comment type="caution">
    <text evidence="3">The sequence shown here is derived from an EMBL/GenBank/DDBJ whole genome shotgun (WGS) entry which is preliminary data.</text>
</comment>
<dbReference type="InterPro" id="IPR038763">
    <property type="entry name" value="DHH_sf"/>
</dbReference>
<sequence>MIYSDPTRAAPAFRAQIDQAQHILLLTHVNPDGDAIGSMLGAFHALRDVGKQVTALASSAIPDYTRCLAGIDEVQIYQRGSAFPEVDLIWMLDTAALSRVGAVFDDHEAALAARPLIITDHHVTNDGGGVVNLIDPSAASTAELLFRLLQAMELPIRPAAATSMLLGLTTDTQSFQTSSTSPRSLRIAADMLEAGADQRTVISAIYFSVPESVVRLSALTLSGMQREDGLIWTTVTQQQMASTRAGDEAPDDAIRQLQRVEGMQIAALFKERFDGTVKLSLRSIPGIDVAAIARTWGGGGHKQAAGATLPMKLEEAQATVLPLLRAAIEQAQ</sequence>
<dbReference type="Proteomes" id="UP000220922">
    <property type="component" value="Unassembled WGS sequence"/>
</dbReference>
<accession>A0A2H3KNY8</accession>
<evidence type="ECO:0000259" key="1">
    <source>
        <dbReference type="Pfam" id="PF01368"/>
    </source>
</evidence>
<evidence type="ECO:0000313" key="3">
    <source>
        <dbReference type="EMBL" id="PDV99928.1"/>
    </source>
</evidence>
<protein>
    <submittedName>
        <fullName evidence="3">Phosphoesterase</fullName>
    </submittedName>
</protein>
<dbReference type="Gene3D" id="3.90.1640.10">
    <property type="entry name" value="inorganic pyrophosphatase (n-terminal core)"/>
    <property type="match status" value="1"/>
</dbReference>
<dbReference type="EMBL" id="LYXE01000063">
    <property type="protein sequence ID" value="PDV99928.1"/>
    <property type="molecule type" value="Genomic_DNA"/>
</dbReference>
<evidence type="ECO:0000313" key="4">
    <source>
        <dbReference type="Proteomes" id="UP000220922"/>
    </source>
</evidence>
<dbReference type="InterPro" id="IPR003156">
    <property type="entry name" value="DHHA1_dom"/>
</dbReference>
<dbReference type="SUPFAM" id="SSF64182">
    <property type="entry name" value="DHH phosphoesterases"/>
    <property type="match status" value="1"/>
</dbReference>
<evidence type="ECO:0000259" key="2">
    <source>
        <dbReference type="Pfam" id="PF02272"/>
    </source>
</evidence>
<dbReference type="GO" id="GO:0003676">
    <property type="term" value="F:nucleic acid binding"/>
    <property type="evidence" value="ECO:0007669"/>
    <property type="project" value="InterPro"/>
</dbReference>
<dbReference type="Pfam" id="PF02272">
    <property type="entry name" value="DHHA1"/>
    <property type="match status" value="1"/>
</dbReference>
<gene>
    <name evidence="3" type="ORF">A9Q02_00550</name>
</gene>
<keyword evidence="4" id="KW-1185">Reference proteome</keyword>
<feature type="domain" description="DHHA1" evidence="2">
    <location>
        <begin position="253"/>
        <end position="320"/>
    </location>
</feature>
<dbReference type="Gene3D" id="3.10.310.30">
    <property type="match status" value="1"/>
</dbReference>
<dbReference type="PANTHER" id="PTHR47618">
    <property type="entry name" value="BIFUNCTIONAL OLIGORIBONUCLEASE AND PAP PHOSPHATASE NRNA"/>
    <property type="match status" value="1"/>
</dbReference>
<feature type="domain" description="DDH" evidence="1">
    <location>
        <begin position="23"/>
        <end position="167"/>
    </location>
</feature>
<dbReference type="InterPro" id="IPR051319">
    <property type="entry name" value="Oligoribo/pAp-PDE_c-di-AMP_PDE"/>
</dbReference>
<reference evidence="3 4" key="1">
    <citation type="submission" date="2016-05" db="EMBL/GenBank/DDBJ databases">
        <authorList>
            <person name="Lavstsen T."/>
            <person name="Jespersen J.S."/>
        </authorList>
    </citation>
    <scope>NUCLEOTIDE SEQUENCE [LARGE SCALE GENOMIC DNA]</scope>
    <source>
        <strain evidence="3 4">B7-9</strain>
    </source>
</reference>
<dbReference type="InterPro" id="IPR001667">
    <property type="entry name" value="DDH_dom"/>
</dbReference>
<name>A0A2H3KNY8_9CHLR</name>
<dbReference type="AlphaFoldDB" id="A0A2H3KNY8"/>
<dbReference type="PANTHER" id="PTHR47618:SF1">
    <property type="entry name" value="BIFUNCTIONAL OLIGORIBONUCLEASE AND PAP PHOSPHATASE NRNA"/>
    <property type="match status" value="1"/>
</dbReference>
<proteinExistence type="predicted"/>
<dbReference type="OrthoDB" id="9803668at2"/>
<dbReference type="Pfam" id="PF01368">
    <property type="entry name" value="DHH"/>
    <property type="match status" value="1"/>
</dbReference>